<comment type="caution">
    <text evidence="1">The sequence shown here is derived from an EMBL/GenBank/DDBJ whole genome shotgun (WGS) entry which is preliminary data.</text>
</comment>
<protein>
    <submittedName>
        <fullName evidence="1">Uncharacterized protein</fullName>
    </submittedName>
</protein>
<gene>
    <name evidence="1" type="ORF">AB6A40_006313</name>
</gene>
<evidence type="ECO:0000313" key="2">
    <source>
        <dbReference type="Proteomes" id="UP001608902"/>
    </source>
</evidence>
<dbReference type="EMBL" id="JBGFUD010004402">
    <property type="protein sequence ID" value="MFH4979604.1"/>
    <property type="molecule type" value="Genomic_DNA"/>
</dbReference>
<accession>A0ABD6EI09</accession>
<name>A0ABD6EI09_9BILA</name>
<evidence type="ECO:0000313" key="1">
    <source>
        <dbReference type="EMBL" id="MFH4979604.1"/>
    </source>
</evidence>
<organism evidence="1 2">
    <name type="scientific">Gnathostoma spinigerum</name>
    <dbReference type="NCBI Taxonomy" id="75299"/>
    <lineage>
        <taxon>Eukaryota</taxon>
        <taxon>Metazoa</taxon>
        <taxon>Ecdysozoa</taxon>
        <taxon>Nematoda</taxon>
        <taxon>Chromadorea</taxon>
        <taxon>Rhabditida</taxon>
        <taxon>Spirurina</taxon>
        <taxon>Gnathostomatomorpha</taxon>
        <taxon>Gnathostomatoidea</taxon>
        <taxon>Gnathostomatidae</taxon>
        <taxon>Gnathostoma</taxon>
    </lineage>
</organism>
<dbReference type="SUPFAM" id="SSF54160">
    <property type="entry name" value="Chromo domain-like"/>
    <property type="match status" value="1"/>
</dbReference>
<dbReference type="AlphaFoldDB" id="A0ABD6EI09"/>
<sequence length="117" mass="13256">MSGEIWTVKRIVGEKVVSKKNRMEKYYEVQWENTFEPARAIQKQVPDKVAEYKASKASGVEVMGVITSKNGPNGLPTLLAIKNLANGEIRSMKYEEVKAYYPEALFVFYEKSIGGFQ</sequence>
<dbReference type="InterPro" id="IPR016197">
    <property type="entry name" value="Chromo-like_dom_sf"/>
</dbReference>
<dbReference type="Gene3D" id="2.40.50.40">
    <property type="match status" value="1"/>
</dbReference>
<keyword evidence="2" id="KW-1185">Reference proteome</keyword>
<reference evidence="1 2" key="1">
    <citation type="submission" date="2024-08" db="EMBL/GenBank/DDBJ databases">
        <title>Gnathostoma spinigerum genome.</title>
        <authorList>
            <person name="Gonzalez-Bertolin B."/>
            <person name="Monzon S."/>
            <person name="Zaballos A."/>
            <person name="Jimenez P."/>
            <person name="Dekumyoy P."/>
            <person name="Varona S."/>
            <person name="Cuesta I."/>
            <person name="Sumanam S."/>
            <person name="Adisakwattana P."/>
            <person name="Gasser R.B."/>
            <person name="Hernandez-Gonzalez A."/>
            <person name="Young N.D."/>
            <person name="Perteguer M.J."/>
        </authorList>
    </citation>
    <scope>NUCLEOTIDE SEQUENCE [LARGE SCALE GENOMIC DNA]</scope>
    <source>
        <strain evidence="1">AL3</strain>
        <tissue evidence="1">Liver</tissue>
    </source>
</reference>
<proteinExistence type="predicted"/>
<dbReference type="Proteomes" id="UP001608902">
    <property type="component" value="Unassembled WGS sequence"/>
</dbReference>